<evidence type="ECO:0000313" key="17">
    <source>
        <dbReference type="Proteomes" id="UP000524246"/>
    </source>
</evidence>
<evidence type="ECO:0000259" key="15">
    <source>
        <dbReference type="PROSITE" id="PS52039"/>
    </source>
</evidence>
<evidence type="ECO:0000256" key="7">
    <source>
        <dbReference type="ARBA" id="ARBA00023125"/>
    </source>
</evidence>
<evidence type="ECO:0000256" key="9">
    <source>
        <dbReference type="ARBA" id="ARBA00030003"/>
    </source>
</evidence>
<accession>A0A7X9IKL1</accession>
<keyword evidence="13" id="KW-0175">Coiled coil</keyword>
<dbReference type="PANTHER" id="PTHR42785:SF1">
    <property type="entry name" value="DNA TOPOISOMERASE"/>
    <property type="match status" value="1"/>
</dbReference>
<dbReference type="CDD" id="cd00186">
    <property type="entry name" value="TOP1Ac"/>
    <property type="match status" value="1"/>
</dbReference>
<evidence type="ECO:0000313" key="16">
    <source>
        <dbReference type="EMBL" id="NMC63312.1"/>
    </source>
</evidence>
<dbReference type="SMART" id="SM00436">
    <property type="entry name" value="TOP1Bc"/>
    <property type="match status" value="1"/>
</dbReference>
<evidence type="ECO:0000256" key="12">
    <source>
        <dbReference type="ARBA" id="ARBA00032877"/>
    </source>
</evidence>
<dbReference type="Gene3D" id="1.10.290.10">
    <property type="entry name" value="Topoisomerase I, domain 4"/>
    <property type="match status" value="1"/>
</dbReference>
<dbReference type="SUPFAM" id="SSF56712">
    <property type="entry name" value="Prokaryotic type I DNA topoisomerase"/>
    <property type="match status" value="1"/>
</dbReference>
<evidence type="ECO:0000256" key="4">
    <source>
        <dbReference type="ARBA" id="ARBA00022723"/>
    </source>
</evidence>
<feature type="compositionally biased region" description="Basic residues" evidence="14">
    <location>
        <begin position="737"/>
        <end position="759"/>
    </location>
</feature>
<dbReference type="InterPro" id="IPR028612">
    <property type="entry name" value="Topoisom_1_IA"/>
</dbReference>
<keyword evidence="4" id="KW-0479">Metal-binding</keyword>
<evidence type="ECO:0000256" key="3">
    <source>
        <dbReference type="ARBA" id="ARBA00012891"/>
    </source>
</evidence>
<dbReference type="InterPro" id="IPR000380">
    <property type="entry name" value="Topo_IA"/>
</dbReference>
<evidence type="ECO:0000256" key="6">
    <source>
        <dbReference type="ARBA" id="ARBA00023029"/>
    </source>
</evidence>
<dbReference type="PROSITE" id="PS00396">
    <property type="entry name" value="TOPO_IA_1"/>
    <property type="match status" value="1"/>
</dbReference>
<dbReference type="InterPro" id="IPR013497">
    <property type="entry name" value="Topo_IA_cen"/>
</dbReference>
<evidence type="ECO:0000256" key="1">
    <source>
        <dbReference type="ARBA" id="ARBA00000213"/>
    </source>
</evidence>
<feature type="coiled-coil region" evidence="13">
    <location>
        <begin position="80"/>
        <end position="107"/>
    </location>
</feature>
<dbReference type="PROSITE" id="PS52039">
    <property type="entry name" value="TOPO_IA_2"/>
    <property type="match status" value="1"/>
</dbReference>
<dbReference type="InterPro" id="IPR023405">
    <property type="entry name" value="Topo_IA_core_domain"/>
</dbReference>
<evidence type="ECO:0000256" key="8">
    <source>
        <dbReference type="ARBA" id="ARBA00023235"/>
    </source>
</evidence>
<keyword evidence="8 16" id="KW-0413">Isomerase</keyword>
<dbReference type="InterPro" id="IPR003602">
    <property type="entry name" value="Topo_IA_DNA-bd_dom"/>
</dbReference>
<dbReference type="EMBL" id="JAAZON010000406">
    <property type="protein sequence ID" value="NMC63312.1"/>
    <property type="molecule type" value="Genomic_DNA"/>
</dbReference>
<proteinExistence type="inferred from homology"/>
<dbReference type="EC" id="5.6.2.1" evidence="3"/>
<dbReference type="InterPro" id="IPR023406">
    <property type="entry name" value="Topo_IA_AS"/>
</dbReference>
<comment type="caution">
    <text evidence="16">The sequence shown here is derived from an EMBL/GenBank/DDBJ whole genome shotgun (WGS) entry which is preliminary data.</text>
</comment>
<dbReference type="GO" id="GO:0046872">
    <property type="term" value="F:metal ion binding"/>
    <property type="evidence" value="ECO:0007669"/>
    <property type="project" value="UniProtKB-KW"/>
</dbReference>
<dbReference type="AlphaFoldDB" id="A0A7X9IKL1"/>
<dbReference type="Proteomes" id="UP000524246">
    <property type="component" value="Unassembled WGS sequence"/>
</dbReference>
<evidence type="ECO:0000256" key="11">
    <source>
        <dbReference type="ARBA" id="ARBA00032235"/>
    </source>
</evidence>
<comment type="similarity">
    <text evidence="2">Belongs to the type IA topoisomerase family.</text>
</comment>
<dbReference type="Gene3D" id="1.10.460.10">
    <property type="entry name" value="Topoisomerase I, domain 2"/>
    <property type="match status" value="1"/>
</dbReference>
<evidence type="ECO:0000256" key="10">
    <source>
        <dbReference type="ARBA" id="ARBA00031985"/>
    </source>
</evidence>
<dbReference type="InterPro" id="IPR013825">
    <property type="entry name" value="Topo_IA_cen_sub2"/>
</dbReference>
<feature type="region of interest" description="Disordered" evidence="14">
    <location>
        <begin position="729"/>
        <end position="775"/>
    </location>
</feature>
<evidence type="ECO:0000256" key="5">
    <source>
        <dbReference type="ARBA" id="ARBA00022842"/>
    </source>
</evidence>
<evidence type="ECO:0000256" key="13">
    <source>
        <dbReference type="SAM" id="Coils"/>
    </source>
</evidence>
<comment type="catalytic activity">
    <reaction evidence="1">
        <text>ATP-independent breakage of single-stranded DNA, followed by passage and rejoining.</text>
        <dbReference type="EC" id="5.6.2.1"/>
    </reaction>
</comment>
<reference evidence="16 17" key="1">
    <citation type="journal article" date="2020" name="Biotechnol. Biofuels">
        <title>New insights from the biogas microbiome by comprehensive genome-resolved metagenomics of nearly 1600 species originating from multiple anaerobic digesters.</title>
        <authorList>
            <person name="Campanaro S."/>
            <person name="Treu L."/>
            <person name="Rodriguez-R L.M."/>
            <person name="Kovalovszki A."/>
            <person name="Ziels R.M."/>
            <person name="Maus I."/>
            <person name="Zhu X."/>
            <person name="Kougias P.G."/>
            <person name="Basile A."/>
            <person name="Luo G."/>
            <person name="Schluter A."/>
            <person name="Konstantinidis K.T."/>
            <person name="Angelidaki I."/>
        </authorList>
    </citation>
    <scope>NUCLEOTIDE SEQUENCE [LARGE SCALE GENOMIC DNA]</scope>
    <source>
        <strain evidence="16">AS27yjCOA_65</strain>
    </source>
</reference>
<name>A0A7X9IKL1_9DELT</name>
<dbReference type="InterPro" id="IPR005733">
    <property type="entry name" value="TopoI_bac-type"/>
</dbReference>
<dbReference type="InterPro" id="IPR013824">
    <property type="entry name" value="Topo_IA_cen_sub1"/>
</dbReference>
<dbReference type="Pfam" id="PF01131">
    <property type="entry name" value="Topoisom_bac"/>
    <property type="match status" value="1"/>
</dbReference>
<dbReference type="GO" id="GO:0006265">
    <property type="term" value="P:DNA topological change"/>
    <property type="evidence" value="ECO:0007669"/>
    <property type="project" value="InterPro"/>
</dbReference>
<dbReference type="GO" id="GO:0003917">
    <property type="term" value="F:DNA topoisomerase type I (single strand cut, ATP-independent) activity"/>
    <property type="evidence" value="ECO:0007669"/>
    <property type="project" value="UniProtKB-EC"/>
</dbReference>
<feature type="region of interest" description="Disordered" evidence="14">
    <location>
        <begin position="658"/>
        <end position="678"/>
    </location>
</feature>
<dbReference type="InterPro" id="IPR013826">
    <property type="entry name" value="Topo_IA_cen_sub3"/>
</dbReference>
<keyword evidence="7" id="KW-0238">DNA-binding</keyword>
<dbReference type="PANTHER" id="PTHR42785">
    <property type="entry name" value="DNA TOPOISOMERASE, TYPE IA, CORE"/>
    <property type="match status" value="1"/>
</dbReference>
<organism evidence="16 17">
    <name type="scientific">SAR324 cluster bacterium</name>
    <dbReference type="NCBI Taxonomy" id="2024889"/>
    <lineage>
        <taxon>Bacteria</taxon>
        <taxon>Deltaproteobacteria</taxon>
        <taxon>SAR324 cluster</taxon>
    </lineage>
</organism>
<dbReference type="SMART" id="SM00437">
    <property type="entry name" value="TOP1Ac"/>
    <property type="match status" value="1"/>
</dbReference>
<protein>
    <recommendedName>
        <fullName evidence="3">DNA topoisomerase</fullName>
        <ecNumber evidence="3">5.6.2.1</ecNumber>
    </recommendedName>
    <alternativeName>
        <fullName evidence="12">Omega-protein</fullName>
    </alternativeName>
    <alternativeName>
        <fullName evidence="11">Relaxing enzyme</fullName>
    </alternativeName>
    <alternativeName>
        <fullName evidence="9">Swivelase</fullName>
    </alternativeName>
    <alternativeName>
        <fullName evidence="10">Untwisting enzyme</fullName>
    </alternativeName>
</protein>
<dbReference type="InterPro" id="IPR025589">
    <property type="entry name" value="Toprim_C_rpt"/>
</dbReference>
<sequence>HEITKDAIAEALENPRNIDDNLVKAQETRRIVDRLFGYQVSPLLWKKMAPRLSAGRVQSVALRLLVDRERERMNFVSSIYWDLKAKLKKLESNNDSFEADLVKVDGKRVASGKDFEAVNGKLKEDADVVLLDAAKAQELKEKLLNSPVKVSQVEAKPFTQSPYPPFTTSTLQQEGSRKLGFPARKTMSVAQTLYENGFITYMRTDSTTLSEEALQGSRKLIKNEFGENYLNPSPRIYKTKVRNAQEAHEAIRPAGLDFTNPEDVRRKLGLDAYRLYDLIWKRTLASQMKDAKGTRVSVLIDCSNATFRAAGKTVEFAGFLRAYVETSDDPETELEDKEKVLPKLEEGDSLEILSLDSLEHTTQAPARYTEGSLIKELEKRGIGRPSTWATIVDIVLSRTYAFKKGQALVPTFLALAVIGLMERYFTRLLDYEFTANLEDDLDAISRGEAENLPYLNHFYYGNGFAGLEKLIKIGEEEIDPREVCGIAIGSTEDGKKIEVRIGRFGPFLSDGENKAGLPEGLAPDELSVERAAALIKEAAKGPEALGIDPATHLAIYLKTGRFGPYIQLGENGDKDNRPKMVSLLPGMSASEVDFNTALALLSLPRCIGQNPENNEDITVFNGRYGPYIKCGTETRSIPSDMKVLELTVDQAVELLKQPRTRGRAASQPKNLRELGVHPESGAKITIRSGRYGPYVTDGNINASIPSSANPDETTLEDAIALLSARAERLMNEVPKEKTKKSKAKKASTKKKTETKKKSSPKSSSKKSPTSKRKSK</sequence>
<keyword evidence="6" id="KW-0799">Topoisomerase</keyword>
<gene>
    <name evidence="16" type="primary">topA</name>
    <name evidence="16" type="ORF">GYA55_09105</name>
</gene>
<dbReference type="Pfam" id="PF13368">
    <property type="entry name" value="Toprim_C_rpt"/>
    <property type="match status" value="4"/>
</dbReference>
<dbReference type="Gene3D" id="2.70.20.10">
    <property type="entry name" value="Topoisomerase I, domain 3"/>
    <property type="match status" value="1"/>
</dbReference>
<evidence type="ECO:0000256" key="14">
    <source>
        <dbReference type="SAM" id="MobiDB-lite"/>
    </source>
</evidence>
<dbReference type="PRINTS" id="PR00417">
    <property type="entry name" value="PRTPISMRASEI"/>
</dbReference>
<dbReference type="GO" id="GO:0003677">
    <property type="term" value="F:DNA binding"/>
    <property type="evidence" value="ECO:0007669"/>
    <property type="project" value="UniProtKB-KW"/>
</dbReference>
<dbReference type="HAMAP" id="MF_00952">
    <property type="entry name" value="Topoisom_1_prok"/>
    <property type="match status" value="1"/>
</dbReference>
<feature type="domain" description="Topo IA-type catalytic" evidence="15">
    <location>
        <begin position="19"/>
        <end position="466"/>
    </location>
</feature>
<evidence type="ECO:0000256" key="2">
    <source>
        <dbReference type="ARBA" id="ARBA00009446"/>
    </source>
</evidence>
<dbReference type="InterPro" id="IPR003601">
    <property type="entry name" value="Topo_IA_2"/>
</dbReference>
<dbReference type="NCBIfam" id="TIGR01051">
    <property type="entry name" value="topA_bact"/>
    <property type="match status" value="1"/>
</dbReference>
<keyword evidence="5" id="KW-0460">Magnesium</keyword>
<feature type="non-terminal residue" evidence="16">
    <location>
        <position position="1"/>
    </location>
</feature>